<dbReference type="SUPFAM" id="SSF50494">
    <property type="entry name" value="Trypsin-like serine proteases"/>
    <property type="match status" value="1"/>
</dbReference>
<evidence type="ECO:0000256" key="1">
    <source>
        <dbReference type="SAM" id="SignalP"/>
    </source>
</evidence>
<dbReference type="RefSeq" id="WP_068564095.1">
    <property type="nucleotide sequence ID" value="NZ_FNLF01000002.1"/>
</dbReference>
<gene>
    <name evidence="2" type="ORF">SAMN04489765_4348</name>
</gene>
<dbReference type="Proteomes" id="UP000183053">
    <property type="component" value="Unassembled WGS sequence"/>
</dbReference>
<dbReference type="OrthoDB" id="4748895at2"/>
<reference evidence="3" key="1">
    <citation type="submission" date="2016-10" db="EMBL/GenBank/DDBJ databases">
        <authorList>
            <person name="Varghese N."/>
            <person name="Submissions S."/>
        </authorList>
    </citation>
    <scope>NUCLEOTIDE SEQUENCE [LARGE SCALE GENOMIC DNA]</scope>
    <source>
        <strain evidence="3">DSM 44142</strain>
    </source>
</reference>
<name>A0A1H1HLG4_9ACTN</name>
<feature type="signal peptide" evidence="1">
    <location>
        <begin position="1"/>
        <end position="29"/>
    </location>
</feature>
<organism evidence="2 3">
    <name type="scientific">Tsukamurella pulmonis</name>
    <dbReference type="NCBI Taxonomy" id="47312"/>
    <lineage>
        <taxon>Bacteria</taxon>
        <taxon>Bacillati</taxon>
        <taxon>Actinomycetota</taxon>
        <taxon>Actinomycetes</taxon>
        <taxon>Mycobacteriales</taxon>
        <taxon>Tsukamurellaceae</taxon>
        <taxon>Tsukamurella</taxon>
    </lineage>
</organism>
<evidence type="ECO:0000313" key="2">
    <source>
        <dbReference type="EMBL" id="SDR26365.1"/>
    </source>
</evidence>
<feature type="chain" id="PRO_5010165360" description="Trypsin-like peptidase domain-containing protein" evidence="1">
    <location>
        <begin position="30"/>
        <end position="266"/>
    </location>
</feature>
<dbReference type="EMBL" id="FNLF01000002">
    <property type="protein sequence ID" value="SDR26365.1"/>
    <property type="molecule type" value="Genomic_DNA"/>
</dbReference>
<evidence type="ECO:0008006" key="4">
    <source>
        <dbReference type="Google" id="ProtNLM"/>
    </source>
</evidence>
<dbReference type="AlphaFoldDB" id="A0A1H1HLG4"/>
<keyword evidence="1" id="KW-0732">Signal</keyword>
<dbReference type="PROSITE" id="PS51257">
    <property type="entry name" value="PROKAR_LIPOPROTEIN"/>
    <property type="match status" value="1"/>
</dbReference>
<accession>A0A1H1HLG4</accession>
<proteinExistence type="predicted"/>
<keyword evidence="3" id="KW-1185">Reference proteome</keyword>
<dbReference type="InterPro" id="IPR043504">
    <property type="entry name" value="Peptidase_S1_PA_chymotrypsin"/>
</dbReference>
<dbReference type="Gene3D" id="2.40.10.10">
    <property type="entry name" value="Trypsin-like serine proteases"/>
    <property type="match status" value="2"/>
</dbReference>
<dbReference type="InterPro" id="IPR009003">
    <property type="entry name" value="Peptidase_S1_PA"/>
</dbReference>
<evidence type="ECO:0000313" key="3">
    <source>
        <dbReference type="Proteomes" id="UP000183053"/>
    </source>
</evidence>
<sequence>MQSHRSALTIVAALAAAALLGACSTDVQGEASPSRSVTEKAATVTAAPNIPEAGPVGQLQDVTGQGVIRRSPRDNARWAPSPEPGALVSTADYGCTLGPAITKAGRTGFLIAEHCVKTGPQYARVNAAAANPLALGPAVEGDKLTDSAVIWTETAADDVKVAGTWPVRGALTLPQVQALDVSSKVCINGAISGVRCGAVASSSESTMFLILPTQEGDSGSEVFVVDSRGDAWIAGVLVRGNSGKASDATPISAVLAGLNATVVTAS</sequence>
<dbReference type="STRING" id="47312.SAMN04489765_4348"/>
<protein>
    <recommendedName>
        <fullName evidence="4">Trypsin-like peptidase domain-containing protein</fullName>
    </recommendedName>
</protein>